<evidence type="ECO:0000313" key="8">
    <source>
        <dbReference type="Proteomes" id="UP000325577"/>
    </source>
</evidence>
<dbReference type="GO" id="GO:0005667">
    <property type="term" value="C:transcription regulator complex"/>
    <property type="evidence" value="ECO:0007669"/>
    <property type="project" value="TreeGrafter"/>
</dbReference>
<dbReference type="GO" id="GO:0031490">
    <property type="term" value="F:chromatin DNA binding"/>
    <property type="evidence" value="ECO:0007669"/>
    <property type="project" value="TreeGrafter"/>
</dbReference>
<name>A0A5J5AN87_9ASTE</name>
<dbReference type="PANTHER" id="PTHR13808">
    <property type="entry name" value="CBP/P300-RELATED"/>
    <property type="match status" value="1"/>
</dbReference>
<evidence type="ECO:0000256" key="3">
    <source>
        <dbReference type="ARBA" id="ARBA00022679"/>
    </source>
</evidence>
<reference evidence="7 8" key="1">
    <citation type="submission" date="2019-09" db="EMBL/GenBank/DDBJ databases">
        <title>A chromosome-level genome assembly of the Chinese tupelo Nyssa sinensis.</title>
        <authorList>
            <person name="Yang X."/>
            <person name="Kang M."/>
            <person name="Yang Y."/>
            <person name="Xiong H."/>
            <person name="Wang M."/>
            <person name="Zhang Z."/>
            <person name="Wang Z."/>
            <person name="Wu H."/>
            <person name="Ma T."/>
            <person name="Liu J."/>
            <person name="Xi Z."/>
        </authorList>
    </citation>
    <scope>NUCLEOTIDE SEQUENCE [LARGE SCALE GENOMIC DNA]</scope>
    <source>
        <strain evidence="7">J267</strain>
        <tissue evidence="7">Leaf</tissue>
    </source>
</reference>
<accession>A0A5J5AN87</accession>
<evidence type="ECO:0000256" key="1">
    <source>
        <dbReference type="ARBA" id="ARBA00004123"/>
    </source>
</evidence>
<gene>
    <name evidence="7" type="ORF">F0562_005250</name>
</gene>
<evidence type="ECO:0000256" key="5">
    <source>
        <dbReference type="ARBA" id="ARBA00023163"/>
    </source>
</evidence>
<organism evidence="7 8">
    <name type="scientific">Nyssa sinensis</name>
    <dbReference type="NCBI Taxonomy" id="561372"/>
    <lineage>
        <taxon>Eukaryota</taxon>
        <taxon>Viridiplantae</taxon>
        <taxon>Streptophyta</taxon>
        <taxon>Embryophyta</taxon>
        <taxon>Tracheophyta</taxon>
        <taxon>Spermatophyta</taxon>
        <taxon>Magnoliopsida</taxon>
        <taxon>eudicotyledons</taxon>
        <taxon>Gunneridae</taxon>
        <taxon>Pentapetalae</taxon>
        <taxon>asterids</taxon>
        <taxon>Cornales</taxon>
        <taxon>Nyssaceae</taxon>
        <taxon>Nyssa</taxon>
    </lineage>
</organism>
<dbReference type="EMBL" id="CM018043">
    <property type="protein sequence ID" value="KAA8530541.1"/>
    <property type="molecule type" value="Genomic_DNA"/>
</dbReference>
<proteinExistence type="predicted"/>
<dbReference type="GO" id="GO:0003713">
    <property type="term" value="F:transcription coactivator activity"/>
    <property type="evidence" value="ECO:0007669"/>
    <property type="project" value="TreeGrafter"/>
</dbReference>
<keyword evidence="8" id="KW-1185">Reference proteome</keyword>
<dbReference type="PANTHER" id="PTHR13808:SF53">
    <property type="entry name" value="HISTONE ACETYLTRANSFERASE HAC2"/>
    <property type="match status" value="1"/>
</dbReference>
<dbReference type="InterPro" id="IPR013178">
    <property type="entry name" value="Histone_AcTrfase_Rtt109/CBP"/>
</dbReference>
<dbReference type="GO" id="GO:0045944">
    <property type="term" value="P:positive regulation of transcription by RNA polymerase II"/>
    <property type="evidence" value="ECO:0007669"/>
    <property type="project" value="TreeGrafter"/>
</dbReference>
<dbReference type="GO" id="GO:0000123">
    <property type="term" value="C:histone acetyltransferase complex"/>
    <property type="evidence" value="ECO:0007669"/>
    <property type="project" value="TreeGrafter"/>
</dbReference>
<dbReference type="GO" id="GO:0005634">
    <property type="term" value="C:nucleus"/>
    <property type="evidence" value="ECO:0007669"/>
    <property type="project" value="UniProtKB-SubCell"/>
</dbReference>
<evidence type="ECO:0000256" key="4">
    <source>
        <dbReference type="ARBA" id="ARBA00023015"/>
    </source>
</evidence>
<comment type="subcellular location">
    <subcellularLocation>
        <location evidence="1">Nucleus</location>
    </subcellularLocation>
</comment>
<evidence type="ECO:0000256" key="6">
    <source>
        <dbReference type="ARBA" id="ARBA00023242"/>
    </source>
</evidence>
<evidence type="ECO:0000313" key="7">
    <source>
        <dbReference type="EMBL" id="KAA8530541.1"/>
    </source>
</evidence>
<protein>
    <recommendedName>
        <fullName evidence="2">histone acetyltransferase</fullName>
        <ecNumber evidence="2">2.3.1.48</ecNumber>
    </recommendedName>
</protein>
<sequence>MGSNREREQRMFGDVTDLGTQLSADAVSEEHINQEMLPSRLQNIIQHEICDGYNHGVATTFTDFDGENMLSSVGINPVACERVPSPEQISSITVCSDGDCCADTGPFDAAPTFRGSSLQYTSESASEDYIQQHHLDRGELSFLKYGGLVENNQNVHPMGFLSLLGEKLDRTPEASDNIFPGGIPNAAGLTCENLLQSQLQMPEPQQFKQSNHQPYVHFDEAYEGQSQCYSVEQDECFNETARQKTSNLPLLPSEQPDRVPHVASKSSVLIFGPTGTSILADSRNLVLHKILISYIIFMSMPVSTGGGQTAFVNYLHLMTCNEIVCNCDQYRILVSHFDHCRYSACDICGPVRRFFVTGKLNQGSRKSKMGLSRAFDDRDHNRTSSNINDDILPPFKRLKMENFSFDNGVSHAVSSSMNQHRSPEQPSHLQQGHEVLVSDNSDAVGMDKELISPVLNSDTVPVLPKELIEEILPLSECLKMGNPASFGNGVSHAVAPSMLQHCVPEQPPHLQQWHEALVTKEDEAKPESKGELIAPAADVSGMKLDVPNIFGASLTDFFTADQLNEHITSLRLWIDQSIPKNISGNSMAHLVGENSCQLCSIDKLVFAPAPKYCSFCGAHIKHNLFYYCGPDEMGTQHCFCTSCFRSSHKGKISLNGTSNFQGKAAQG</sequence>
<keyword evidence="3" id="KW-0808">Transferase</keyword>
<dbReference type="AlphaFoldDB" id="A0A5J5AN87"/>
<keyword evidence="4" id="KW-0805">Transcription regulation</keyword>
<dbReference type="EC" id="2.3.1.48" evidence="2"/>
<keyword evidence="6" id="KW-0539">Nucleus</keyword>
<dbReference type="OrthoDB" id="10658839at2759"/>
<keyword evidence="5" id="KW-0804">Transcription</keyword>
<dbReference type="GO" id="GO:0004402">
    <property type="term" value="F:histone acetyltransferase activity"/>
    <property type="evidence" value="ECO:0007669"/>
    <property type="project" value="InterPro"/>
</dbReference>
<evidence type="ECO:0000256" key="2">
    <source>
        <dbReference type="ARBA" id="ARBA00013184"/>
    </source>
</evidence>
<dbReference type="Proteomes" id="UP000325577">
    <property type="component" value="Linkage Group LG2"/>
</dbReference>